<feature type="domain" description="Fibronectin type-III" evidence="14">
    <location>
        <begin position="965"/>
        <end position="1052"/>
    </location>
</feature>
<dbReference type="InterPro" id="IPR013783">
    <property type="entry name" value="Ig-like_fold"/>
</dbReference>
<dbReference type="FunFam" id="2.10.70.10:FF:000006">
    <property type="entry name" value="Fibronectin 1"/>
    <property type="match status" value="2"/>
</dbReference>
<evidence type="ECO:0000259" key="14">
    <source>
        <dbReference type="PROSITE" id="PS50853"/>
    </source>
</evidence>
<evidence type="ECO:0000259" key="16">
    <source>
        <dbReference type="PROSITE" id="PS51092"/>
    </source>
</evidence>
<dbReference type="SUPFAM" id="SSF57440">
    <property type="entry name" value="Kringle-like"/>
    <property type="match status" value="2"/>
</dbReference>
<keyword evidence="9" id="KW-0325">Glycoprotein</keyword>
<dbReference type="SMART" id="SM00060">
    <property type="entry name" value="FN3"/>
    <property type="match status" value="14"/>
</dbReference>
<feature type="domain" description="Fibronectin type-III" evidence="14">
    <location>
        <begin position="681"/>
        <end position="772"/>
    </location>
</feature>
<dbReference type="FunFam" id="2.60.40.10:FF:000227">
    <property type="entry name" value="Fibronectin isoform X1"/>
    <property type="match status" value="1"/>
</dbReference>
<feature type="domain" description="Fibronectin type-II" evidence="16">
    <location>
        <begin position="340"/>
        <end position="389"/>
    </location>
</feature>
<feature type="domain" description="Fibronectin type-I" evidence="15">
    <location>
        <begin position="218"/>
        <end position="262"/>
    </location>
</feature>
<evidence type="ECO:0000256" key="10">
    <source>
        <dbReference type="ARBA" id="ARBA00035619"/>
    </source>
</evidence>
<feature type="domain" description="Fibronectin type-III" evidence="14">
    <location>
        <begin position="1478"/>
        <end position="1569"/>
    </location>
</feature>
<keyword evidence="3" id="KW-0358">Heparin-binding</keyword>
<dbReference type="Gene3D" id="2.10.10.10">
    <property type="entry name" value="Fibronectin, type II, collagen-binding"/>
    <property type="match status" value="2"/>
</dbReference>
<comment type="function">
    <text evidence="10">Secreted by contracting muscle, induces liver autophagy, a degradative pathway for nutrient mobilization and damage removal, and systemic insulin sensitization via hepatic ITGA5:ITGB1 integrin receptor signaling.</text>
</comment>
<dbReference type="PROSITE" id="PS51092">
    <property type="entry name" value="FN2_2"/>
    <property type="match status" value="2"/>
</dbReference>
<keyword evidence="13" id="KW-0732">Signal</keyword>
<evidence type="ECO:0000256" key="7">
    <source>
        <dbReference type="ARBA" id="ARBA00023097"/>
    </source>
</evidence>
<feature type="signal peptide" evidence="13">
    <location>
        <begin position="1"/>
        <end position="21"/>
    </location>
</feature>
<evidence type="ECO:0000256" key="9">
    <source>
        <dbReference type="ARBA" id="ARBA00023180"/>
    </source>
</evidence>
<feature type="disulfide bond" evidence="12">
    <location>
        <begin position="345"/>
        <end position="371"/>
    </location>
</feature>
<keyword evidence="5" id="KW-0130">Cell adhesion</keyword>
<evidence type="ECO:0000313" key="18">
    <source>
        <dbReference type="Proteomes" id="UP000265080"/>
    </source>
</evidence>
<keyword evidence="6" id="KW-0133">Cell shape</keyword>
<dbReference type="PROSITE" id="PS50853">
    <property type="entry name" value="FN3"/>
    <property type="match status" value="12"/>
</dbReference>
<feature type="domain" description="Fibronectin type-I" evidence="15">
    <location>
        <begin position="2048"/>
        <end position="2092"/>
    </location>
</feature>
<dbReference type="SUPFAM" id="SSF57603">
    <property type="entry name" value="FnI-like domain"/>
    <property type="match status" value="12"/>
</dbReference>
<feature type="domain" description="Fibronectin type-I" evidence="15">
    <location>
        <begin position="443"/>
        <end position="487"/>
    </location>
</feature>
<dbReference type="Ensembl" id="ENSAPET00000035339.1">
    <property type="protein sequence ID" value="ENSAPEP00000034445.1"/>
    <property type="gene ID" value="ENSAPEG00000023853.1"/>
</dbReference>
<dbReference type="PROSITE" id="PS00023">
    <property type="entry name" value="FN2_1"/>
    <property type="match status" value="1"/>
</dbReference>
<feature type="domain" description="Fibronectin type-III" evidence="14">
    <location>
        <begin position="1757"/>
        <end position="1847"/>
    </location>
</feature>
<feature type="domain" description="Fibronectin type-I" evidence="15">
    <location>
        <begin position="2137"/>
        <end position="2177"/>
    </location>
</feature>
<reference evidence="17" key="2">
    <citation type="submission" date="2025-08" db="UniProtKB">
        <authorList>
            <consortium name="Ensembl"/>
        </authorList>
    </citation>
    <scope>IDENTIFICATION</scope>
</reference>
<reference evidence="17" key="3">
    <citation type="submission" date="2025-09" db="UniProtKB">
        <authorList>
            <consortium name="Ensembl"/>
        </authorList>
    </citation>
    <scope>IDENTIFICATION</scope>
</reference>
<feature type="domain" description="Fibronectin type-I" evidence="15">
    <location>
        <begin position="84"/>
        <end position="127"/>
    </location>
</feature>
<feature type="domain" description="Fibronectin type-I" evidence="15">
    <location>
        <begin position="173"/>
        <end position="217"/>
    </location>
</feature>
<dbReference type="InterPro" id="IPR050991">
    <property type="entry name" value="ECM_Regulatory_Proteins"/>
</dbReference>
<feature type="domain" description="Fibronectin type-I" evidence="15">
    <location>
        <begin position="492"/>
        <end position="534"/>
    </location>
</feature>
<dbReference type="InterPro" id="IPR000562">
    <property type="entry name" value="FN_type2_dom"/>
</dbReference>
<feature type="domain" description="Fibronectin type-III" evidence="14">
    <location>
        <begin position="1141"/>
        <end position="1232"/>
    </location>
</feature>
<feature type="domain" description="Fibronectin type-III" evidence="14">
    <location>
        <begin position="1570"/>
        <end position="1660"/>
    </location>
</feature>
<feature type="domain" description="Fibronectin type-III" evidence="14">
    <location>
        <begin position="1662"/>
        <end position="1753"/>
    </location>
</feature>
<evidence type="ECO:0000256" key="11">
    <source>
        <dbReference type="ARBA" id="ARBA00046449"/>
    </source>
</evidence>
<evidence type="ECO:0000256" key="13">
    <source>
        <dbReference type="SAM" id="SignalP"/>
    </source>
</evidence>
<accession>A0A3P8U7C0</accession>
<dbReference type="GO" id="GO:0005615">
    <property type="term" value="C:extracellular space"/>
    <property type="evidence" value="ECO:0007669"/>
    <property type="project" value="UniProtKB-ARBA"/>
</dbReference>
<reference evidence="17 18" key="1">
    <citation type="submission" date="2018-03" db="EMBL/GenBank/DDBJ databases">
        <title>Finding Nemo's genes: A chromosome-scale reference assembly of the genome of the orange clownfish Amphiprion percula.</title>
        <authorList>
            <person name="Lehmann R."/>
        </authorList>
    </citation>
    <scope>NUCLEOTIDE SEQUENCE</scope>
</reference>
<dbReference type="PROSITE" id="PS01253">
    <property type="entry name" value="FN1_1"/>
    <property type="match status" value="5"/>
</dbReference>
<dbReference type="InterPro" id="IPR003961">
    <property type="entry name" value="FN3_dom"/>
</dbReference>
<dbReference type="FunFam" id="2.60.40.10:FF:000099">
    <property type="entry name" value="Fibronectin 1"/>
    <property type="match status" value="3"/>
</dbReference>
<sequence length="2226" mass="246097">MTGGPLTGLLVALCVSTAVHGLPKTKRQTGQYQVYPDVQDAAAENGRSYRLNEQWEKPYRGSTLVCTCNGAAGTKCKTKPPVEESCYDKYNDRTYRVGETYERPKDGFMWDCTCIGSGRAKISCTIANRCHESGRSYKIGDTWQRPHDTADYMLECVCLGNGKGEWTCKPVAERCYDTTAASSYVVGETWEKPYQGWMMLDCTCLGEGNGRITCTSRNRCNDQDMRKSYRIGDTWTKTDSSRQAVQCQCLGNGRGEWKCERHNAGRTTGAVVLTPTLSQTRQQPDLVPEGTCRTDSGAYYYDGQRWIRSQGSKQMLCTCLGNGVSCQEWEAKNQVYGGNSNGQPCAFPFVFMGKTYYSCTSDGRTDGQLWCSTTSDYETDKHRSELCGNSNGALCHFPFLYSGRNYTDCTSDGRRDNMRWCGTTHNYDAEQRYGFCPMAAHEEVCTTNEGVMYRVGDKWDKRHDVMGHMMECTCQGNGRGEWNCIAHSQLRDQCIVDGLYYEVNQEFSKRHSEGYMMNCTCYGQGRGRWKCDAIDQCQEPQTRVFYQIGETWDKVIHGIHYRCNCYGNGNGEMRCEPIPVQVIITEAGKQPDSHPIQWNPPSSVHITQYILRWRVKNTHSHWNEVTIPGNLNSYTISGLRPGVTYEGQLISVLRYGRREVTRFDFTTTVGSLETSEGETTPPPPVVDTSESVTEITSNSFVVSWTSASSTISGFRVEYELSEEGAKRKVLDVPRTATSVTISDLLPGRRYNVSVYELPDQGQPNLILTTSQTTAPDTPSQHVVDNVGETSIRISWSKPQAPITGYRVVYTPSVEGSSTELTLPDSETSVTLVDLLPGLLYNISIYAVEEDQESEPVFVQVNTAGSATKEEVPAPTDLQFYEVSDVKITITWTGPPSEVTGYRVIFSPVGSDGTELRPLQLPISPNAYADITHLQPGRLYRFYIYAISGGVESEPLVGEKSTKPDAPTDVRFTDIGHDNALVIWEAPRAVVTGFRLFLSIEGSSPVEKRIPGRVTQYPLRNLRPDTRYTATLHSELDNELSEGITTYFTTAPQMGNAPTFSTDVTDTSIIVTWIPIRRFSYKLSVLPSETGESPREATSDSGRVYIADLIPGTQYTYSVQPIFNGRNRGQPITRNVVTSLSPPTDLRVESNPNTGDLTVHWVASRTPGITRYRVTSTPTNGQRGNSLEEFVQVDQTSCLLENLNLGVEYNVSVFSTKGHLESPPVSTVVTPAIPAPTNLQFGGVGPDHIRVTWTVPNVATPSDISRFVIRYHPVATDDDVKEVNVGGATNTFLLQNLLPSTEYRISVVCVYGERQSEPATGTQKTTLDAPTGLDFSDIRTNSFTIHWLAPTAVITGYRIHYQKTSGGRAMDERLPPTRNHFTLTGLTPETEYLIYVYAVSNNQESQPLTGTQATISDAPTDLQVTSSTPTSITIRWDAPSVTVKNYRITYGTSGESPQEFTIPGTQTYATVTGLNHYSKSKTCHVLTDVSDNAITVRWTPAQGPVRGYRITSVPKNGLGPSYSEVVAPDQTQMTFTGLMPTAEYVVSVYALGNDGQPSSPVVENAVTVIPAPTNLMISEVGPSVFTVSWRAPNARLTGYRVVVTPKNINSPRKEMNVAPDTTRVVVPGLMVATTYQIQVYALKNSVTSRPLEGETTTLEDVSPPRRVRISDVKDTSFTLTWRTKLETITGFLLEATPLSGSHPTITKTIPSGAYTYTLTGLQPGTMYSVNLYTLNGNTKSAPITLTIQTGTIQILVQAPTSLQFTSLTPTSISFTWQPPPTQITGYYVTYEESGRPPRELIPRPHSGQNYATISGLKPATEYIIKIIAIQNTQRSTPLVGKIRTQPDSLLPLPLPQPHRPGGVDDKLDVPELDNRVQVVGTNSQDGLGGQSQHVEYTEYNNNGDNSRYNGNSGNPQYPFGQVREPLVFVPLPDAEGRRQPILKLNFPIGATLGNDTGVPQEAQTQTSISWKPYSQSNAYLVSCYPLTQQSEKMFQIRLPGTATTATLIGLAPGANYNVIVEALLGALKHKILEQVVTAGNSKGVPASKDSCYDAFTSTYHDVGAEWERMSETGFKLWCRCLGLGSGHFRCDSSKWCHDNGNNYRIGEKWDRRADNGHLMSCTCLGNGKGEFKCEPHQSVCYDDGKTYQVGNQWQKEYLGAICTCTCFGGQQGWRCENCRRPGADVDASLLQPVRYGDNTLRKNIHCPIECLRPDLLADAHVPQNSRE</sequence>
<keyword evidence="18" id="KW-1185">Reference proteome</keyword>
<keyword evidence="4" id="KW-0677">Repeat</keyword>
<dbReference type="Pfam" id="PF00041">
    <property type="entry name" value="fn3"/>
    <property type="match status" value="14"/>
</dbReference>
<protein>
    <recommendedName>
        <fullName evidence="1">Fibronectin</fullName>
    </recommendedName>
</protein>
<dbReference type="InterPro" id="IPR036116">
    <property type="entry name" value="FN3_sf"/>
</dbReference>
<evidence type="ECO:0000256" key="4">
    <source>
        <dbReference type="ARBA" id="ARBA00022737"/>
    </source>
</evidence>
<dbReference type="CDD" id="cd00062">
    <property type="entry name" value="FN2"/>
    <property type="match status" value="2"/>
</dbReference>
<feature type="domain" description="Fibronectin type-III" evidence="14">
    <location>
        <begin position="576"/>
        <end position="677"/>
    </location>
</feature>
<feature type="domain" description="Fibronectin type-III" evidence="14">
    <location>
        <begin position="873"/>
        <end position="964"/>
    </location>
</feature>
<name>A0A3P8U7C0_AMPPE</name>
<dbReference type="Gene3D" id="2.10.70.10">
    <property type="entry name" value="Complement Module, domain 1"/>
    <property type="match status" value="12"/>
</dbReference>
<dbReference type="SMART" id="SM00059">
    <property type="entry name" value="FN2"/>
    <property type="match status" value="2"/>
</dbReference>
<evidence type="ECO:0000256" key="12">
    <source>
        <dbReference type="PROSITE-ProRule" id="PRU00479"/>
    </source>
</evidence>
<feature type="domain" description="Fibronectin type-I" evidence="15">
    <location>
        <begin position="2093"/>
        <end position="2135"/>
    </location>
</feature>
<feature type="domain" description="Fibronectin type-I" evidence="15">
    <location>
        <begin position="128"/>
        <end position="171"/>
    </location>
</feature>
<dbReference type="GeneTree" id="ENSGT00940000155126"/>
<dbReference type="Proteomes" id="UP000265080">
    <property type="component" value="Chromosome 1"/>
</dbReference>
<dbReference type="InterPro" id="IPR013806">
    <property type="entry name" value="Kringle-like"/>
</dbReference>
<dbReference type="Gene3D" id="2.60.40.10">
    <property type="entry name" value="Immunoglobulins"/>
    <property type="match status" value="15"/>
</dbReference>
<dbReference type="GO" id="GO:0006953">
    <property type="term" value="P:acute-phase response"/>
    <property type="evidence" value="ECO:0007669"/>
    <property type="project" value="UniProtKB-KW"/>
</dbReference>
<evidence type="ECO:0000256" key="5">
    <source>
        <dbReference type="ARBA" id="ARBA00022889"/>
    </source>
</evidence>
<evidence type="ECO:0000259" key="15">
    <source>
        <dbReference type="PROSITE" id="PS51091"/>
    </source>
</evidence>
<dbReference type="GO" id="GO:0007155">
    <property type="term" value="P:cell adhesion"/>
    <property type="evidence" value="ECO:0007669"/>
    <property type="project" value="UniProtKB-KW"/>
</dbReference>
<feature type="domain" description="Fibronectin type-I" evidence="15">
    <location>
        <begin position="535"/>
        <end position="578"/>
    </location>
</feature>
<feature type="domain" description="Fibronectin type-III" evidence="14">
    <location>
        <begin position="774"/>
        <end position="866"/>
    </location>
</feature>
<feature type="domain" description="Fibronectin type-II" evidence="16">
    <location>
        <begin position="390"/>
        <end position="438"/>
    </location>
</feature>
<organism evidence="17 18">
    <name type="scientific">Amphiprion percula</name>
    <name type="common">Orange clownfish</name>
    <name type="synonym">Lutjanus percula</name>
    <dbReference type="NCBI Taxonomy" id="161767"/>
    <lineage>
        <taxon>Eukaryota</taxon>
        <taxon>Metazoa</taxon>
        <taxon>Chordata</taxon>
        <taxon>Craniata</taxon>
        <taxon>Vertebrata</taxon>
        <taxon>Euteleostomi</taxon>
        <taxon>Actinopterygii</taxon>
        <taxon>Neopterygii</taxon>
        <taxon>Teleostei</taxon>
        <taxon>Neoteleostei</taxon>
        <taxon>Acanthomorphata</taxon>
        <taxon>Ovalentaria</taxon>
        <taxon>Pomacentridae</taxon>
        <taxon>Amphiprion</taxon>
    </lineage>
</organism>
<feature type="domain" description="Fibronectin type-III" evidence="14">
    <location>
        <begin position="1329"/>
        <end position="1417"/>
    </location>
</feature>
<keyword evidence="8 12" id="KW-1015">Disulfide bond</keyword>
<evidence type="ECO:0000313" key="17">
    <source>
        <dbReference type="Ensembl" id="ENSAPEP00000034445.1"/>
    </source>
</evidence>
<dbReference type="FunFam" id="2.10.10.10:FF:000001">
    <property type="entry name" value="Fibronectin 1a isoform 1"/>
    <property type="match status" value="2"/>
</dbReference>
<dbReference type="FunFam" id="2.10.70.10:FF:000007">
    <property type="entry name" value="Fibronectin 1"/>
    <property type="match status" value="1"/>
</dbReference>
<dbReference type="PRINTS" id="PR00013">
    <property type="entry name" value="FNTYPEII"/>
</dbReference>
<keyword evidence="2" id="KW-0011">Acute phase</keyword>
<feature type="domain" description="Fibronectin type-III" evidence="14">
    <location>
        <begin position="1234"/>
        <end position="1328"/>
    </location>
</feature>
<dbReference type="GO" id="GO:0008201">
    <property type="term" value="F:heparin binding"/>
    <property type="evidence" value="ECO:0007669"/>
    <property type="project" value="UniProtKB-KW"/>
</dbReference>
<dbReference type="FunFam" id="2.10.70.10:FF:000018">
    <property type="entry name" value="Fibronectin 1"/>
    <property type="match status" value="2"/>
</dbReference>
<feature type="disulfide bond" evidence="12">
    <location>
        <begin position="395"/>
        <end position="421"/>
    </location>
</feature>
<feature type="chain" id="PRO_5018160228" description="Fibronectin" evidence="13">
    <location>
        <begin position="22"/>
        <end position="2226"/>
    </location>
</feature>
<dbReference type="Pfam" id="PF00040">
    <property type="entry name" value="fn2"/>
    <property type="match status" value="2"/>
</dbReference>
<dbReference type="GO" id="GO:0008360">
    <property type="term" value="P:regulation of cell shape"/>
    <property type="evidence" value="ECO:0007669"/>
    <property type="project" value="UniProtKB-KW"/>
</dbReference>
<evidence type="ECO:0000256" key="8">
    <source>
        <dbReference type="ARBA" id="ARBA00023157"/>
    </source>
</evidence>
<comment type="caution">
    <text evidence="12">Lacks conserved residue(s) required for the propagation of feature annotation.</text>
</comment>
<feature type="disulfide bond" evidence="12">
    <location>
        <begin position="409"/>
        <end position="436"/>
    </location>
</feature>
<dbReference type="Pfam" id="PF00039">
    <property type="entry name" value="fn1"/>
    <property type="match status" value="11"/>
</dbReference>
<proteinExistence type="predicted"/>
<dbReference type="CDD" id="cd00063">
    <property type="entry name" value="FN3"/>
    <property type="match status" value="14"/>
</dbReference>
<dbReference type="SUPFAM" id="SSF49265">
    <property type="entry name" value="Fibronectin type III"/>
    <property type="match status" value="9"/>
</dbReference>
<evidence type="ECO:0000256" key="2">
    <source>
        <dbReference type="ARBA" id="ARBA00022486"/>
    </source>
</evidence>
<keyword evidence="7" id="KW-0558">Oxidation</keyword>
<dbReference type="PROSITE" id="PS51091">
    <property type="entry name" value="FN1_2"/>
    <property type="match status" value="10"/>
</dbReference>
<dbReference type="SMART" id="SM00058">
    <property type="entry name" value="FN1"/>
    <property type="match status" value="12"/>
</dbReference>
<dbReference type="PANTHER" id="PTHR46708:SF4">
    <property type="entry name" value="FIBRONECTIN"/>
    <property type="match status" value="1"/>
</dbReference>
<evidence type="ECO:0000256" key="1">
    <source>
        <dbReference type="ARBA" id="ARBA00020368"/>
    </source>
</evidence>
<dbReference type="InterPro" id="IPR036943">
    <property type="entry name" value="FN_type2_sf"/>
</dbReference>
<dbReference type="CDD" id="cd00061">
    <property type="entry name" value="FN1"/>
    <property type="match status" value="10"/>
</dbReference>
<dbReference type="FunFam" id="2.10.70.10:FF:000004">
    <property type="entry name" value="Fibronectin 1"/>
    <property type="match status" value="1"/>
</dbReference>
<evidence type="ECO:0000256" key="3">
    <source>
        <dbReference type="ARBA" id="ARBA00022674"/>
    </source>
</evidence>
<evidence type="ECO:0000256" key="6">
    <source>
        <dbReference type="ARBA" id="ARBA00022960"/>
    </source>
</evidence>
<dbReference type="FunFam" id="2.10.70.10:FF:000017">
    <property type="entry name" value="Fibronectin isoform X1"/>
    <property type="match status" value="1"/>
</dbReference>
<comment type="subunit">
    <text evidence="11">Mostly heterodimers or multimers of alternatively spliced variants, connected by 2 disulfide bonds near the carboxyl ends; to a lesser extent homodimers. Interacts with FBLN1, AMBP, TNR, LGALS3BP and COL13A1. Interacts with FBLN7. Interacts with COMP. Interacts (via type III repeats 9-14) with TNFAIP6 (via CUB domain); this interaction enhances fibronectin fibril assembly. TNFAIP6 may act as a bridging molecule between FN1 and THBS1. Interacts with TNR; the interaction inhibits cell adhesion and neurite outgrowth. Interacts with FST3 and MYOC. Interacts with SVEP1.</text>
</comment>
<dbReference type="InterPro" id="IPR000083">
    <property type="entry name" value="Fibronectin_type1"/>
</dbReference>
<dbReference type="PANTHER" id="PTHR46708">
    <property type="entry name" value="TENASCIN"/>
    <property type="match status" value="1"/>
</dbReference>